<dbReference type="GO" id="GO:0004252">
    <property type="term" value="F:serine-type endopeptidase activity"/>
    <property type="evidence" value="ECO:0007669"/>
    <property type="project" value="TreeGrafter"/>
</dbReference>
<dbReference type="PANTHER" id="PTHR42776:SF27">
    <property type="entry name" value="DIPEPTIDYL PEPTIDASE FAMILY MEMBER 6"/>
    <property type="match status" value="1"/>
</dbReference>
<keyword evidence="1" id="KW-0378">Hydrolase</keyword>
<organism evidence="4 5">
    <name type="scientific">Rhodothalassium salexigens DSM 2132</name>
    <dbReference type="NCBI Taxonomy" id="1188247"/>
    <lineage>
        <taxon>Bacteria</taxon>
        <taxon>Pseudomonadati</taxon>
        <taxon>Pseudomonadota</taxon>
        <taxon>Alphaproteobacteria</taxon>
        <taxon>Rhodothalassiales</taxon>
        <taxon>Rhodothalassiaceae</taxon>
        <taxon>Rhodothalassium</taxon>
    </lineage>
</organism>
<dbReference type="Pfam" id="PF00326">
    <property type="entry name" value="Peptidase_S9"/>
    <property type="match status" value="1"/>
</dbReference>
<feature type="signal peptide" evidence="2">
    <location>
        <begin position="1"/>
        <end position="28"/>
    </location>
</feature>
<accession>A0A4R2PF08</accession>
<keyword evidence="2" id="KW-0732">Signal</keyword>
<dbReference type="GO" id="GO:0006508">
    <property type="term" value="P:proteolysis"/>
    <property type="evidence" value="ECO:0007669"/>
    <property type="project" value="InterPro"/>
</dbReference>
<dbReference type="InterPro" id="IPR001375">
    <property type="entry name" value="Peptidase_S9_cat"/>
</dbReference>
<dbReference type="PANTHER" id="PTHR42776">
    <property type="entry name" value="SERINE PEPTIDASE S9 FAMILY MEMBER"/>
    <property type="match status" value="1"/>
</dbReference>
<evidence type="ECO:0000256" key="2">
    <source>
        <dbReference type="SAM" id="SignalP"/>
    </source>
</evidence>
<sequence>MRPKPIVARLAALGALTAALAVPGVAPAAAQDGDAPAWAEDLGQAIANQRHAFDTSQRLTREVLMRQTLGDVAHIERIRLTGPALGADYTDDWIEQAGAGAFVRENPLVFWAYVFVPKDAAASGKKLPLLLYPHGGVHSNFRIDGGHIMRELLAQGYVIAAPEYRGSTGYGRGFYESIDYGGKEIADTKATRDFVVENYSIVDPDRVGIMGHSHGGLHTLMNLFEYPDAYKVGFADVPVSDLIARMGYKTDGYRALYSANYHIGKTAYAATEEYKRRSPAWNAHKLQTPLLVYTNTNDEDVNVLEVEHLIKALKAADKKFEYKVFEDIPGGHKHARMDHKTAREARLRAYKFLADHLDPPKPLTSLKALEKAGYLFHGR</sequence>
<name>A0A4R2PF08_RHOSA</name>
<dbReference type="Gene3D" id="3.40.50.1820">
    <property type="entry name" value="alpha/beta hydrolase"/>
    <property type="match status" value="1"/>
</dbReference>
<comment type="caution">
    <text evidence="4">The sequence shown here is derived from an EMBL/GenBank/DDBJ whole genome shotgun (WGS) entry which is preliminary data.</text>
</comment>
<dbReference type="EMBL" id="SLXO01000009">
    <property type="protein sequence ID" value="TCP32525.1"/>
    <property type="molecule type" value="Genomic_DNA"/>
</dbReference>
<dbReference type="SUPFAM" id="SSF53474">
    <property type="entry name" value="alpha/beta-Hydrolases"/>
    <property type="match status" value="1"/>
</dbReference>
<feature type="chain" id="PRO_5020891869" evidence="2">
    <location>
        <begin position="29"/>
        <end position="379"/>
    </location>
</feature>
<proteinExistence type="predicted"/>
<keyword evidence="5" id="KW-1185">Reference proteome</keyword>
<dbReference type="AlphaFoldDB" id="A0A4R2PF08"/>
<evidence type="ECO:0000259" key="3">
    <source>
        <dbReference type="Pfam" id="PF00326"/>
    </source>
</evidence>
<dbReference type="RefSeq" id="WP_132709015.1">
    <property type="nucleotide sequence ID" value="NZ_JACIGF010000009.1"/>
</dbReference>
<dbReference type="InterPro" id="IPR029058">
    <property type="entry name" value="AB_hydrolase_fold"/>
</dbReference>
<reference evidence="4 5" key="1">
    <citation type="submission" date="2019-03" db="EMBL/GenBank/DDBJ databases">
        <title>Genomic Encyclopedia of Type Strains, Phase IV (KMG-IV): sequencing the most valuable type-strain genomes for metagenomic binning, comparative biology and taxonomic classification.</title>
        <authorList>
            <person name="Goeker M."/>
        </authorList>
    </citation>
    <scope>NUCLEOTIDE SEQUENCE [LARGE SCALE GENOMIC DNA]</scope>
    <source>
        <strain evidence="4 5">DSM 2132</strain>
    </source>
</reference>
<dbReference type="Proteomes" id="UP000295399">
    <property type="component" value="Unassembled WGS sequence"/>
</dbReference>
<dbReference type="OrthoDB" id="9771666at2"/>
<gene>
    <name evidence="4" type="ORF">EV659_10917</name>
</gene>
<evidence type="ECO:0000256" key="1">
    <source>
        <dbReference type="ARBA" id="ARBA00022801"/>
    </source>
</evidence>
<evidence type="ECO:0000313" key="4">
    <source>
        <dbReference type="EMBL" id="TCP32525.1"/>
    </source>
</evidence>
<feature type="domain" description="Peptidase S9 prolyl oligopeptidase catalytic" evidence="3">
    <location>
        <begin position="152"/>
        <end position="358"/>
    </location>
</feature>
<evidence type="ECO:0000313" key="5">
    <source>
        <dbReference type="Proteomes" id="UP000295399"/>
    </source>
</evidence>
<dbReference type="InParanoid" id="A0A4R2PF08"/>
<protein>
    <submittedName>
        <fullName evidence="4">Prolyl oligopeptidase family protein</fullName>
    </submittedName>
</protein>